<dbReference type="CDD" id="cd00130">
    <property type="entry name" value="PAS"/>
    <property type="match status" value="2"/>
</dbReference>
<evidence type="ECO:0000256" key="13">
    <source>
        <dbReference type="ARBA" id="ARBA00023136"/>
    </source>
</evidence>
<dbReference type="PROSITE" id="PS50110">
    <property type="entry name" value="RESPONSE_REGULATORY"/>
    <property type="match status" value="1"/>
</dbReference>
<evidence type="ECO:0000313" key="24">
    <source>
        <dbReference type="Proteomes" id="UP000434052"/>
    </source>
</evidence>
<dbReference type="FunFam" id="1.10.287.130:FF:000002">
    <property type="entry name" value="Two-component osmosensing histidine kinase"/>
    <property type="match status" value="1"/>
</dbReference>
<dbReference type="Pfam" id="PF00989">
    <property type="entry name" value="PAS"/>
    <property type="match status" value="1"/>
</dbReference>
<evidence type="ECO:0000256" key="9">
    <source>
        <dbReference type="ARBA" id="ARBA00022777"/>
    </source>
</evidence>
<keyword evidence="9" id="KW-0418">Kinase</keyword>
<dbReference type="Gene3D" id="3.30.450.40">
    <property type="match status" value="1"/>
</dbReference>
<dbReference type="SUPFAM" id="SSF52172">
    <property type="entry name" value="CheY-like"/>
    <property type="match status" value="1"/>
</dbReference>
<comment type="caution">
    <text evidence="23">The sequence shown here is derived from an EMBL/GenBank/DDBJ whole genome shotgun (WGS) entry which is preliminary data.</text>
</comment>
<dbReference type="PROSITE" id="PS50109">
    <property type="entry name" value="HIS_KIN"/>
    <property type="match status" value="1"/>
</dbReference>
<feature type="domain" description="Response regulatory" evidence="20">
    <location>
        <begin position="751"/>
        <end position="870"/>
    </location>
</feature>
<evidence type="ECO:0000256" key="2">
    <source>
        <dbReference type="ARBA" id="ARBA00004651"/>
    </source>
</evidence>
<dbReference type="InterPro" id="IPR036641">
    <property type="entry name" value="HPT_dom_sf"/>
</dbReference>
<dbReference type="RefSeq" id="WP_144233659.1">
    <property type="nucleotide sequence ID" value="NZ_QMIF01000001.1"/>
</dbReference>
<dbReference type="InterPro" id="IPR005467">
    <property type="entry name" value="His_kinase_dom"/>
</dbReference>
<dbReference type="Gene3D" id="3.30.565.10">
    <property type="entry name" value="Histidine kinase-like ATPase, C-terminal domain"/>
    <property type="match status" value="1"/>
</dbReference>
<dbReference type="InterPro" id="IPR000014">
    <property type="entry name" value="PAS"/>
</dbReference>
<feature type="modified residue" description="Phosphohistidine" evidence="16">
    <location>
        <position position="940"/>
    </location>
</feature>
<dbReference type="InterPro" id="IPR036890">
    <property type="entry name" value="HATPase_C_sf"/>
</dbReference>
<dbReference type="GO" id="GO:0005886">
    <property type="term" value="C:plasma membrane"/>
    <property type="evidence" value="ECO:0007669"/>
    <property type="project" value="UniProtKB-SubCell"/>
</dbReference>
<dbReference type="SMART" id="SM00387">
    <property type="entry name" value="HATPase_c"/>
    <property type="match status" value="1"/>
</dbReference>
<evidence type="ECO:0000259" key="21">
    <source>
        <dbReference type="PROSITE" id="PS50113"/>
    </source>
</evidence>
<dbReference type="InterPro" id="IPR011006">
    <property type="entry name" value="CheY-like_superfamily"/>
</dbReference>
<evidence type="ECO:0000259" key="19">
    <source>
        <dbReference type="PROSITE" id="PS50109"/>
    </source>
</evidence>
<dbReference type="SUPFAM" id="SSF55781">
    <property type="entry name" value="GAF domain-like"/>
    <property type="match status" value="1"/>
</dbReference>
<keyword evidence="12" id="KW-0902">Two-component regulatory system</keyword>
<dbReference type="Pfam" id="PF13185">
    <property type="entry name" value="GAF_2"/>
    <property type="match status" value="1"/>
</dbReference>
<keyword evidence="10" id="KW-0067">ATP-binding</keyword>
<comment type="subcellular location">
    <subcellularLocation>
        <location evidence="2">Cell membrane</location>
        <topology evidence="2">Multi-pass membrane protein</topology>
    </subcellularLocation>
</comment>
<protein>
    <recommendedName>
        <fullName evidence="15">Sensory/regulatory protein RpfC</fullName>
        <ecNumber evidence="3">2.7.13.3</ecNumber>
    </recommendedName>
</protein>
<evidence type="ECO:0000256" key="1">
    <source>
        <dbReference type="ARBA" id="ARBA00000085"/>
    </source>
</evidence>
<comment type="catalytic activity">
    <reaction evidence="1">
        <text>ATP + protein L-histidine = ADP + protein N-phospho-L-histidine.</text>
        <dbReference type="EC" id="2.7.13.3"/>
    </reaction>
</comment>
<organism evidence="23 24">
    <name type="scientific">Oceanidesulfovibrio marinus</name>
    <dbReference type="NCBI Taxonomy" id="370038"/>
    <lineage>
        <taxon>Bacteria</taxon>
        <taxon>Pseudomonadati</taxon>
        <taxon>Thermodesulfobacteriota</taxon>
        <taxon>Desulfovibrionia</taxon>
        <taxon>Desulfovibrionales</taxon>
        <taxon>Desulfovibrionaceae</taxon>
        <taxon>Oceanidesulfovibrio</taxon>
    </lineage>
</organism>
<dbReference type="InterPro" id="IPR003661">
    <property type="entry name" value="HisK_dim/P_dom"/>
</dbReference>
<dbReference type="FunFam" id="3.30.565.10:FF:000010">
    <property type="entry name" value="Sensor histidine kinase RcsC"/>
    <property type="match status" value="1"/>
</dbReference>
<dbReference type="InterPro" id="IPR001789">
    <property type="entry name" value="Sig_transdc_resp-reg_receiver"/>
</dbReference>
<keyword evidence="7" id="KW-0812">Transmembrane</keyword>
<dbReference type="Pfam" id="PF00072">
    <property type="entry name" value="Response_reg"/>
    <property type="match status" value="1"/>
</dbReference>
<dbReference type="CDD" id="cd00088">
    <property type="entry name" value="HPT"/>
    <property type="match status" value="1"/>
</dbReference>
<dbReference type="CDD" id="cd17546">
    <property type="entry name" value="REC_hyHK_CKI1_RcsC-like"/>
    <property type="match status" value="1"/>
</dbReference>
<dbReference type="InterPro" id="IPR013767">
    <property type="entry name" value="PAS_fold"/>
</dbReference>
<feature type="domain" description="HPt" evidence="22">
    <location>
        <begin position="901"/>
        <end position="997"/>
    </location>
</feature>
<dbReference type="InterPro" id="IPR035965">
    <property type="entry name" value="PAS-like_dom_sf"/>
</dbReference>
<dbReference type="InterPro" id="IPR003594">
    <property type="entry name" value="HATPase_dom"/>
</dbReference>
<dbReference type="PRINTS" id="PR00344">
    <property type="entry name" value="BCTRLSENSOR"/>
</dbReference>
<dbReference type="PROSITE" id="PS50894">
    <property type="entry name" value="HPT"/>
    <property type="match status" value="1"/>
</dbReference>
<dbReference type="SMART" id="SM00091">
    <property type="entry name" value="PAS"/>
    <property type="match status" value="2"/>
</dbReference>
<dbReference type="Gene3D" id="3.30.450.20">
    <property type="entry name" value="PAS domain"/>
    <property type="match status" value="2"/>
</dbReference>
<dbReference type="InterPro" id="IPR008207">
    <property type="entry name" value="Sig_transdc_His_kin_Hpt_dom"/>
</dbReference>
<keyword evidence="6" id="KW-0808">Transferase</keyword>
<dbReference type="SUPFAM" id="SSF55874">
    <property type="entry name" value="ATPase domain of HSP90 chaperone/DNA topoisomerase II/histidine kinase"/>
    <property type="match status" value="1"/>
</dbReference>
<feature type="domain" description="PAC" evidence="21">
    <location>
        <begin position="257"/>
        <end position="309"/>
    </location>
</feature>
<reference evidence="23" key="1">
    <citation type="submission" date="2018-06" db="EMBL/GenBank/DDBJ databases">
        <title>Complete genome of Desulfovibrio marinus P48SEP.</title>
        <authorList>
            <person name="Crispim J.S."/>
            <person name="Vidigal P.M.P."/>
            <person name="Silva L.C.F."/>
            <person name="Araujo L.C."/>
            <person name="Laguardia C.N."/>
            <person name="Dias R.S."/>
            <person name="Sousa M.P."/>
            <person name="Paula S.O."/>
            <person name="Silva C."/>
        </authorList>
    </citation>
    <scope>NUCLEOTIDE SEQUENCE [LARGE SCALE GENOMIC DNA]</scope>
    <source>
        <strain evidence="23">P48SEP</strain>
    </source>
</reference>
<dbReference type="NCBIfam" id="TIGR00229">
    <property type="entry name" value="sensory_box"/>
    <property type="match status" value="2"/>
</dbReference>
<evidence type="ECO:0000259" key="22">
    <source>
        <dbReference type="PROSITE" id="PS50894"/>
    </source>
</evidence>
<dbReference type="Gene3D" id="1.10.287.130">
    <property type="match status" value="1"/>
</dbReference>
<dbReference type="InterPro" id="IPR001610">
    <property type="entry name" value="PAC"/>
</dbReference>
<evidence type="ECO:0000256" key="8">
    <source>
        <dbReference type="ARBA" id="ARBA00022741"/>
    </source>
</evidence>
<dbReference type="SUPFAM" id="SSF47226">
    <property type="entry name" value="Histidine-containing phosphotransfer domain, HPT domain"/>
    <property type="match status" value="1"/>
</dbReference>
<keyword evidence="4" id="KW-1003">Cell membrane</keyword>
<name>A0A6P1ZLG9_9BACT</name>
<dbReference type="Pfam" id="PF02518">
    <property type="entry name" value="HATPase_c"/>
    <property type="match status" value="1"/>
</dbReference>
<evidence type="ECO:0000256" key="14">
    <source>
        <dbReference type="ARBA" id="ARBA00064003"/>
    </source>
</evidence>
<dbReference type="SUPFAM" id="SSF55785">
    <property type="entry name" value="PYP-like sensor domain (PAS domain)"/>
    <property type="match status" value="2"/>
</dbReference>
<dbReference type="OrthoDB" id="174578at2"/>
<dbReference type="SMART" id="SM00065">
    <property type="entry name" value="GAF"/>
    <property type="match status" value="1"/>
</dbReference>
<dbReference type="Gene3D" id="1.20.120.160">
    <property type="entry name" value="HPT domain"/>
    <property type="match status" value="1"/>
</dbReference>
<dbReference type="SMART" id="SM00086">
    <property type="entry name" value="PAC"/>
    <property type="match status" value="2"/>
</dbReference>
<dbReference type="InterPro" id="IPR003018">
    <property type="entry name" value="GAF"/>
</dbReference>
<evidence type="ECO:0000256" key="15">
    <source>
        <dbReference type="ARBA" id="ARBA00068150"/>
    </source>
</evidence>
<evidence type="ECO:0000256" key="10">
    <source>
        <dbReference type="ARBA" id="ARBA00022840"/>
    </source>
</evidence>
<sequence>MKRNEDKTLAALLGRAAEALAQSARKGKSSGPELTQLAQELSEQREHLGSDDLPEPEQPAVCGDARLFELAPAAFFAFDEIGVITEANHDAAQLLETERLRLVGKPFIIFVASEHQDVFYEHKRLTIATGVPQLVELRLLSNSGNQRSVRIRSIASKVDGVVLCLSVVLDMNELDVVREQLADSVDQDTVLERAPIGFFQTTPGGKFLNANSEMARLYGYESVDELMDKAHIGAGIYADPKERDALFAVLHQEGEVSGREYRHVRKDGSTFWAQVSMRAVYDPRGRITRYEGYVTDVSELKRMGASLARSATRNSVLAELSRTILMSASIGEVSDLVLSAAKELTDSPHGFAGYIDPETGQLVCITLTGEMWSGCTVENKRYVFEDYKGLWGWVLENKQPLLLNNAAADPRSEGVPKGHIPVRRFLSVPAISGDGVLLGQITLANSDREYTEDDLAILGSIGDLYGIALERTQTLDQLRRAKRKAEEADHAKTLFLAAMSHEIRTPMNGILGMAEYLHNREMDDERKENIGIIRDSSQHLLTVINDILDFSKIESGGTCLEDVHFDLRGVLNSTKRAFELPAKDKGLTLSLRMDGDVPRYVLGDPSRLRQVLNNLLGNSLKFTETGGIAIRVSSHDPGEEADSGVAAPRPVGVRFAVSDSGIGIPESHKELIFEQFAQAEGGYVKRTGGTGLGLAICRKLVSLMGGEIWVESELGSGSTFIFTVMFGTGDSARVVKEAAPQRPTGKVRALEVLVAEDNPVNALVARKFLDQLGHAATIVGSGEDALSALSQKRFDLVMMDLEMPDMDGLEATRRIRSGEVGRDMAEVPVIAVTAHVFSDVREKCEAGGMDGYLAKPLTMADLRRALAEVSDTAPASSVRKPADQGGGLLQRSVLWERLDGDLELYDELLQVFEQEMPTLVEGLENAAENADLNRIAILGHSLKSASTTIGATSIKEAAVQLEHAALENRLETALSLVEKIALERDAFLQERERSRAS</sequence>
<evidence type="ECO:0000256" key="7">
    <source>
        <dbReference type="ARBA" id="ARBA00022692"/>
    </source>
</evidence>
<evidence type="ECO:0000256" key="3">
    <source>
        <dbReference type="ARBA" id="ARBA00012438"/>
    </source>
</evidence>
<comment type="subunit">
    <text evidence="14">At low DSF concentrations, interacts with RpfF.</text>
</comment>
<dbReference type="Proteomes" id="UP000434052">
    <property type="component" value="Unassembled WGS sequence"/>
</dbReference>
<dbReference type="SMART" id="SM00448">
    <property type="entry name" value="REC"/>
    <property type="match status" value="1"/>
</dbReference>
<feature type="region of interest" description="Disordered" evidence="18">
    <location>
        <begin position="22"/>
        <end position="56"/>
    </location>
</feature>
<dbReference type="GO" id="GO:0000155">
    <property type="term" value="F:phosphorelay sensor kinase activity"/>
    <property type="evidence" value="ECO:0007669"/>
    <property type="project" value="InterPro"/>
</dbReference>
<feature type="modified residue" description="4-aspartylphosphate" evidence="17">
    <location>
        <position position="800"/>
    </location>
</feature>
<feature type="domain" description="Histidine kinase" evidence="19">
    <location>
        <begin position="498"/>
        <end position="728"/>
    </location>
</feature>
<dbReference type="EC" id="2.7.13.3" evidence="3"/>
<dbReference type="GO" id="GO:0005524">
    <property type="term" value="F:ATP binding"/>
    <property type="evidence" value="ECO:0007669"/>
    <property type="project" value="UniProtKB-KW"/>
</dbReference>
<evidence type="ECO:0000259" key="20">
    <source>
        <dbReference type="PROSITE" id="PS50110"/>
    </source>
</evidence>
<dbReference type="InterPro" id="IPR004358">
    <property type="entry name" value="Sig_transdc_His_kin-like_C"/>
</dbReference>
<evidence type="ECO:0000256" key="17">
    <source>
        <dbReference type="PROSITE-ProRule" id="PRU00169"/>
    </source>
</evidence>
<dbReference type="Pfam" id="PF00512">
    <property type="entry name" value="HisKA"/>
    <property type="match status" value="1"/>
</dbReference>
<accession>A0A6P1ZLG9</accession>
<dbReference type="Gene3D" id="3.40.50.2300">
    <property type="match status" value="1"/>
</dbReference>
<dbReference type="AlphaFoldDB" id="A0A6P1ZLG9"/>
<evidence type="ECO:0000256" key="11">
    <source>
        <dbReference type="ARBA" id="ARBA00022989"/>
    </source>
</evidence>
<feature type="compositionally biased region" description="Polar residues" evidence="18">
    <location>
        <begin position="32"/>
        <end position="41"/>
    </location>
</feature>
<keyword evidence="13" id="KW-0472">Membrane</keyword>
<dbReference type="EMBL" id="QMIF01000001">
    <property type="protein sequence ID" value="TVM36622.1"/>
    <property type="molecule type" value="Genomic_DNA"/>
</dbReference>
<dbReference type="GO" id="GO:0006355">
    <property type="term" value="P:regulation of DNA-templated transcription"/>
    <property type="evidence" value="ECO:0007669"/>
    <property type="project" value="InterPro"/>
</dbReference>
<evidence type="ECO:0000256" key="6">
    <source>
        <dbReference type="ARBA" id="ARBA00022679"/>
    </source>
</evidence>
<dbReference type="SUPFAM" id="SSF47384">
    <property type="entry name" value="Homodimeric domain of signal transducing histidine kinase"/>
    <property type="match status" value="1"/>
</dbReference>
<evidence type="ECO:0000256" key="5">
    <source>
        <dbReference type="ARBA" id="ARBA00022553"/>
    </source>
</evidence>
<keyword evidence="5 17" id="KW-0597">Phosphoprotein</keyword>
<dbReference type="InterPro" id="IPR036097">
    <property type="entry name" value="HisK_dim/P_sf"/>
</dbReference>
<dbReference type="PROSITE" id="PS50113">
    <property type="entry name" value="PAC"/>
    <property type="match status" value="1"/>
</dbReference>
<evidence type="ECO:0000256" key="12">
    <source>
        <dbReference type="ARBA" id="ARBA00023012"/>
    </source>
</evidence>
<evidence type="ECO:0000256" key="18">
    <source>
        <dbReference type="SAM" id="MobiDB-lite"/>
    </source>
</evidence>
<evidence type="ECO:0000313" key="23">
    <source>
        <dbReference type="EMBL" id="TVM36622.1"/>
    </source>
</evidence>
<dbReference type="InterPro" id="IPR029016">
    <property type="entry name" value="GAF-like_dom_sf"/>
</dbReference>
<dbReference type="InterPro" id="IPR000700">
    <property type="entry name" value="PAS-assoc_C"/>
</dbReference>
<evidence type="ECO:0000256" key="16">
    <source>
        <dbReference type="PROSITE-ProRule" id="PRU00110"/>
    </source>
</evidence>
<proteinExistence type="predicted"/>
<dbReference type="PANTHER" id="PTHR45339:SF1">
    <property type="entry name" value="HYBRID SIGNAL TRANSDUCTION HISTIDINE KINASE J"/>
    <property type="match status" value="1"/>
</dbReference>
<dbReference type="SMART" id="SM00073">
    <property type="entry name" value="HPT"/>
    <property type="match status" value="1"/>
</dbReference>
<keyword evidence="8" id="KW-0547">Nucleotide-binding</keyword>
<evidence type="ECO:0000256" key="4">
    <source>
        <dbReference type="ARBA" id="ARBA00022475"/>
    </source>
</evidence>
<dbReference type="CDD" id="cd00082">
    <property type="entry name" value="HisKA"/>
    <property type="match status" value="1"/>
</dbReference>
<gene>
    <name evidence="23" type="ORF">DQK91_01490</name>
</gene>
<dbReference type="CDD" id="cd16922">
    <property type="entry name" value="HATPase_EvgS-ArcB-TorS-like"/>
    <property type="match status" value="1"/>
</dbReference>
<dbReference type="Pfam" id="PF01627">
    <property type="entry name" value="Hpt"/>
    <property type="match status" value="1"/>
</dbReference>
<keyword evidence="11" id="KW-1133">Transmembrane helix</keyword>
<dbReference type="PANTHER" id="PTHR45339">
    <property type="entry name" value="HYBRID SIGNAL TRANSDUCTION HISTIDINE KINASE J"/>
    <property type="match status" value="1"/>
</dbReference>
<dbReference type="Pfam" id="PF13426">
    <property type="entry name" value="PAS_9"/>
    <property type="match status" value="1"/>
</dbReference>
<dbReference type="SMART" id="SM00388">
    <property type="entry name" value="HisKA"/>
    <property type="match status" value="1"/>
</dbReference>